<dbReference type="EMBL" id="RCMK01000010">
    <property type="protein sequence ID" value="KAG2954705.1"/>
    <property type="molecule type" value="Genomic_DNA"/>
</dbReference>
<dbReference type="SUPFAM" id="SSF54160">
    <property type="entry name" value="Chromo domain-like"/>
    <property type="match status" value="1"/>
</dbReference>
<dbReference type="OrthoDB" id="101786at2759"/>
<dbReference type="Proteomes" id="UP000774804">
    <property type="component" value="Unassembled WGS sequence"/>
</dbReference>
<protein>
    <recommendedName>
        <fullName evidence="8">Chromo domain-containing protein</fullName>
    </recommendedName>
</protein>
<proteinExistence type="predicted"/>
<dbReference type="Proteomes" id="UP000735874">
    <property type="component" value="Unassembled WGS sequence"/>
</dbReference>
<gene>
    <name evidence="6" type="ORF">PC110_g21079</name>
    <name evidence="1" type="ORF">PC113_g1110</name>
    <name evidence="2" type="ORF">PC115_g758</name>
    <name evidence="3" type="ORF">PC117_g943</name>
    <name evidence="4" type="ORF">PC118_g9394</name>
    <name evidence="5" type="ORF">PC129_g20708</name>
</gene>
<evidence type="ECO:0008006" key="8">
    <source>
        <dbReference type="Google" id="ProtNLM"/>
    </source>
</evidence>
<reference evidence="1" key="2">
    <citation type="submission" date="2018-10" db="EMBL/GenBank/DDBJ databases">
        <title>Effector identification in a new, highly contiguous assembly of the strawberry crown rot pathogen Phytophthora cactorum.</title>
        <authorList>
            <person name="Armitage A.D."/>
            <person name="Nellist C.F."/>
            <person name="Bates H."/>
            <person name="Vickerstaff R.J."/>
            <person name="Harrison R.J."/>
        </authorList>
    </citation>
    <scope>NUCLEOTIDE SEQUENCE</scope>
    <source>
        <strain evidence="1">15-7</strain>
        <strain evidence="2">4032</strain>
        <strain evidence="3">4040</strain>
        <strain evidence="4">P415</strain>
        <strain evidence="5">P421</strain>
    </source>
</reference>
<keyword evidence="7" id="KW-1185">Reference proteome</keyword>
<evidence type="ECO:0000313" key="6">
    <source>
        <dbReference type="EMBL" id="RAW22480.1"/>
    </source>
</evidence>
<dbReference type="EMBL" id="RCMI01000008">
    <property type="protein sequence ID" value="KAG2943578.1"/>
    <property type="molecule type" value="Genomic_DNA"/>
</dbReference>
<evidence type="ECO:0000313" key="5">
    <source>
        <dbReference type="EMBL" id="KAG3208261.1"/>
    </source>
</evidence>
<evidence type="ECO:0000313" key="1">
    <source>
        <dbReference type="EMBL" id="KAG2868451.1"/>
    </source>
</evidence>
<dbReference type="Proteomes" id="UP000736787">
    <property type="component" value="Unassembled WGS sequence"/>
</dbReference>
<evidence type="ECO:0000313" key="7">
    <source>
        <dbReference type="Proteomes" id="UP000251314"/>
    </source>
</evidence>
<dbReference type="EMBL" id="RCMV01001511">
    <property type="protein sequence ID" value="KAG3208261.1"/>
    <property type="molecule type" value="Genomic_DNA"/>
</dbReference>
<reference evidence="6 7" key="1">
    <citation type="submission" date="2018-01" db="EMBL/GenBank/DDBJ databases">
        <title>Draft genome of the strawberry crown rot pathogen Phytophthora cactorum.</title>
        <authorList>
            <person name="Armitage A.D."/>
            <person name="Lysoe E."/>
            <person name="Nellist C.F."/>
            <person name="Harrison R.J."/>
            <person name="Brurberg M.B."/>
        </authorList>
    </citation>
    <scope>NUCLEOTIDE SEQUENCE [LARGE SCALE GENOMIC DNA]</scope>
    <source>
        <strain evidence="6 7">10300</strain>
    </source>
</reference>
<dbReference type="EMBL" id="RCML01000256">
    <property type="protein sequence ID" value="KAG2983516.1"/>
    <property type="molecule type" value="Genomic_DNA"/>
</dbReference>
<evidence type="ECO:0000313" key="2">
    <source>
        <dbReference type="EMBL" id="KAG2943578.1"/>
    </source>
</evidence>
<sequence>MRKAVLDVKERRRVQDMVAHKGSIVNFDVGEFVLWSRIDQRLPNNKLLGQWIGPFNVNEVRPQSFLIDHLISGREYDVHPSNLKFYATSELNQTAALLELVSQQGVVLDVEGIRKNRFNDMLDRWERLVSWWGLHAIEDSWEPLMVLLQDVPTKVHACINFCDDDDLHA</sequence>
<organism evidence="6 7">
    <name type="scientific">Phytophthora cactorum</name>
    <dbReference type="NCBI Taxonomy" id="29920"/>
    <lineage>
        <taxon>Eukaryota</taxon>
        <taxon>Sar</taxon>
        <taxon>Stramenopiles</taxon>
        <taxon>Oomycota</taxon>
        <taxon>Peronosporomycetes</taxon>
        <taxon>Peronosporales</taxon>
        <taxon>Peronosporaceae</taxon>
        <taxon>Phytophthora</taxon>
    </lineage>
</organism>
<dbReference type="EMBL" id="RCMG01000011">
    <property type="protein sequence ID" value="KAG2868451.1"/>
    <property type="molecule type" value="Genomic_DNA"/>
</dbReference>
<dbReference type="Proteomes" id="UP000760860">
    <property type="component" value="Unassembled WGS sequence"/>
</dbReference>
<dbReference type="Proteomes" id="UP000251314">
    <property type="component" value="Unassembled WGS sequence"/>
</dbReference>
<comment type="caution">
    <text evidence="6">The sequence shown here is derived from an EMBL/GenBank/DDBJ whole genome shotgun (WGS) entry which is preliminary data.</text>
</comment>
<dbReference type="EMBL" id="MJFZ01001302">
    <property type="protein sequence ID" value="RAW22480.1"/>
    <property type="molecule type" value="Genomic_DNA"/>
</dbReference>
<dbReference type="VEuPathDB" id="FungiDB:PC110_g21079"/>
<name>A0A329RDG3_9STRA</name>
<evidence type="ECO:0000313" key="4">
    <source>
        <dbReference type="EMBL" id="KAG2983516.1"/>
    </source>
</evidence>
<dbReference type="Proteomes" id="UP000697107">
    <property type="component" value="Unassembled WGS sequence"/>
</dbReference>
<evidence type="ECO:0000313" key="3">
    <source>
        <dbReference type="EMBL" id="KAG2954705.1"/>
    </source>
</evidence>
<dbReference type="InterPro" id="IPR016197">
    <property type="entry name" value="Chromo-like_dom_sf"/>
</dbReference>
<dbReference type="AlphaFoldDB" id="A0A329RDG3"/>
<accession>A0A329RDG3</accession>